<dbReference type="SUPFAM" id="SSF52141">
    <property type="entry name" value="Uracil-DNA glycosylase-like"/>
    <property type="match status" value="1"/>
</dbReference>
<dbReference type="Gene3D" id="3.20.20.105">
    <property type="entry name" value="Queuine tRNA-ribosyltransferase-like"/>
    <property type="match status" value="1"/>
</dbReference>
<gene>
    <name evidence="4" type="ORF">NDI89_20465</name>
</gene>
<dbReference type="AlphaFoldDB" id="A0A9Q4L8J2"/>
<dbReference type="Pfam" id="PF17884">
    <property type="entry name" value="DUF5591"/>
    <property type="match status" value="1"/>
</dbReference>
<dbReference type="RefSeq" id="WP_277524442.1">
    <property type="nucleotide sequence ID" value="NZ_JAMQOT010000010.1"/>
</dbReference>
<name>A0A9Q4L8J2_9EURY</name>
<dbReference type="InterPro" id="IPR002616">
    <property type="entry name" value="tRNA_ribo_trans-like"/>
</dbReference>
<sequence>MAEFRVEEKGEDGYGRLGELCVPHGPVSTPALFPVINFIGGTTEKSGGIWRRIRDNLIDGAHLDGIMFQAMSFTDYGVSPENLNDFWRSETFHERFDDLDAPVFIDSGGFKLMNSNTFGQAPVEGGAKNEWGLYTTPKSILGLQIDFGADIIATLDYPIPPKLNEDEKVERMERSIDSAVECLKIIEEPDTLSEGFPKNEAAAERLKQQKRDGDEPGVYVALHGHDYETVNWYVGTFLERIEEANVEQSFEGFAIGSLVPLRSSIDVLIDIVQGATDAIPSSRADEIGIHVFGVGGKQVSLLSLLGVDTFDCSTHVQTATYAKYTLPDTWETVHINDLEPYLNDGDFPCMLDHCTLCGPESGVDYNTLVEELNMDLSYDERQERKSNGDPIKSDYYAALARHNFEVYNSELQRVRDQIQQGTLLEYVIDFARDNPDIKKGLKQAQLRDKKLRRDLEQKEAYDLVAGPELTSDQTKLSKWGGGVDESTETRSISLKYNPSSFNILTQRYEPPADKRVLLLVPCSQKKPYSESRTHSVLETKLEDKRDQIHKVTLSGMYGPVPEEKEQEDSVLGYEYMLTSEDTEQINLVTERLQTYLETYGEHYDEIVAYVASAEYRDVIKTALEKSNIGASDEIVFPRNPKSLQLTEHFRNTNIQELLDYLDSINCEDR</sequence>
<feature type="domain" description="DUF5591" evidence="3">
    <location>
        <begin position="504"/>
        <end position="628"/>
    </location>
</feature>
<evidence type="ECO:0000313" key="4">
    <source>
        <dbReference type="EMBL" id="MDF9747950.1"/>
    </source>
</evidence>
<dbReference type="Pfam" id="PF01702">
    <property type="entry name" value="TGT"/>
    <property type="match status" value="1"/>
</dbReference>
<comment type="caution">
    <text evidence="4">The sequence shown here is derived from an EMBL/GenBank/DDBJ whole genome shotgun (WGS) entry which is preliminary data.</text>
</comment>
<dbReference type="EMBL" id="JAMQOT010000010">
    <property type="protein sequence ID" value="MDF9747950.1"/>
    <property type="molecule type" value="Genomic_DNA"/>
</dbReference>
<dbReference type="SUPFAM" id="SSF51713">
    <property type="entry name" value="tRNA-guanine transglycosylase"/>
    <property type="match status" value="1"/>
</dbReference>
<reference evidence="4" key="1">
    <citation type="submission" date="2022-06" db="EMBL/GenBank/DDBJ databases">
        <title>Natrinema sp. a new haloarchaeum isolate from saline soil.</title>
        <authorList>
            <person name="Strakova D."/>
            <person name="Galisteo C."/>
            <person name="Sanchez-Porro C."/>
            <person name="Ventosa A."/>
        </authorList>
    </citation>
    <scope>NUCLEOTIDE SEQUENCE</scope>
    <source>
        <strain evidence="4">S1CR25-10</strain>
    </source>
</reference>
<protein>
    <submittedName>
        <fullName evidence="4">DUF5591 domain-containing protein</fullName>
    </submittedName>
</protein>
<evidence type="ECO:0000259" key="3">
    <source>
        <dbReference type="Pfam" id="PF17884"/>
    </source>
</evidence>
<dbReference type="InterPro" id="IPR036895">
    <property type="entry name" value="Uracil-DNA_glycosylase-like_sf"/>
</dbReference>
<keyword evidence="1" id="KW-0819">tRNA processing</keyword>
<dbReference type="InterPro" id="IPR036511">
    <property type="entry name" value="TGT-like_sf"/>
</dbReference>
<dbReference type="PANTHER" id="PTHR46499">
    <property type="entry name" value="QUEUINE TRNA-RIBOSYLTRANSFERASE"/>
    <property type="match status" value="1"/>
</dbReference>
<dbReference type="InterPro" id="IPR050076">
    <property type="entry name" value="ArchSynthase1/Queuine_TRR"/>
</dbReference>
<organism evidence="4 5">
    <name type="scientific">Natrinema salsiterrestre</name>
    <dbReference type="NCBI Taxonomy" id="2950540"/>
    <lineage>
        <taxon>Archaea</taxon>
        <taxon>Methanobacteriati</taxon>
        <taxon>Methanobacteriota</taxon>
        <taxon>Stenosarchaea group</taxon>
        <taxon>Halobacteria</taxon>
        <taxon>Halobacteriales</taxon>
        <taxon>Natrialbaceae</taxon>
        <taxon>Natrinema</taxon>
    </lineage>
</organism>
<evidence type="ECO:0000256" key="1">
    <source>
        <dbReference type="ARBA" id="ARBA00022694"/>
    </source>
</evidence>
<dbReference type="GO" id="GO:0005737">
    <property type="term" value="C:cytoplasm"/>
    <property type="evidence" value="ECO:0007669"/>
    <property type="project" value="TreeGrafter"/>
</dbReference>
<accession>A0A9Q4L8J2</accession>
<proteinExistence type="predicted"/>
<dbReference type="InterPro" id="IPR040777">
    <property type="entry name" value="DUF5591"/>
</dbReference>
<feature type="domain" description="tRNA-guanine(15) transglycosylase-like" evidence="2">
    <location>
        <begin position="15"/>
        <end position="328"/>
    </location>
</feature>
<dbReference type="Proteomes" id="UP001154061">
    <property type="component" value="Unassembled WGS sequence"/>
</dbReference>
<dbReference type="GO" id="GO:0002099">
    <property type="term" value="P:tRNA wobble guanine modification"/>
    <property type="evidence" value="ECO:0007669"/>
    <property type="project" value="TreeGrafter"/>
</dbReference>
<evidence type="ECO:0000313" key="5">
    <source>
        <dbReference type="Proteomes" id="UP001154061"/>
    </source>
</evidence>
<evidence type="ECO:0000259" key="2">
    <source>
        <dbReference type="Pfam" id="PF01702"/>
    </source>
</evidence>
<dbReference type="Gene3D" id="3.40.50.10630">
    <property type="entry name" value="Uracil-DNA glycosylase-like"/>
    <property type="match status" value="1"/>
</dbReference>
<keyword evidence="5" id="KW-1185">Reference proteome</keyword>
<dbReference type="PANTHER" id="PTHR46499:SF1">
    <property type="entry name" value="QUEUINE TRNA-RIBOSYLTRANSFERASE"/>
    <property type="match status" value="1"/>
</dbReference>